<accession>A0A926GDG9</accession>
<keyword evidence="4 7" id="KW-0812">Transmembrane</keyword>
<protein>
    <submittedName>
        <fullName evidence="9">Acyltransferase family protein</fullName>
    </submittedName>
</protein>
<evidence type="ECO:0000313" key="10">
    <source>
        <dbReference type="Proteomes" id="UP000608594"/>
    </source>
</evidence>
<keyword evidence="3" id="KW-1003">Cell membrane</keyword>
<feature type="transmembrane region" description="Helical" evidence="7">
    <location>
        <begin position="284"/>
        <end position="303"/>
    </location>
</feature>
<feature type="transmembrane region" description="Helical" evidence="7">
    <location>
        <begin position="111"/>
        <end position="132"/>
    </location>
</feature>
<evidence type="ECO:0000256" key="7">
    <source>
        <dbReference type="SAM" id="Phobius"/>
    </source>
</evidence>
<dbReference type="PANTHER" id="PTHR40074:SF2">
    <property type="entry name" value="O-ACETYLTRANSFERASE WECH"/>
    <property type="match status" value="1"/>
</dbReference>
<dbReference type="Pfam" id="PF01757">
    <property type="entry name" value="Acyl_transf_3"/>
    <property type="match status" value="1"/>
</dbReference>
<evidence type="ECO:0000256" key="3">
    <source>
        <dbReference type="ARBA" id="ARBA00022475"/>
    </source>
</evidence>
<feature type="transmembrane region" description="Helical" evidence="7">
    <location>
        <begin position="225"/>
        <end position="244"/>
    </location>
</feature>
<keyword evidence="10" id="KW-1185">Reference proteome</keyword>
<feature type="transmembrane region" description="Helical" evidence="7">
    <location>
        <begin position="139"/>
        <end position="157"/>
    </location>
</feature>
<dbReference type="AlphaFoldDB" id="A0A926GDG9"/>
<feature type="transmembrane region" description="Helical" evidence="7">
    <location>
        <begin position="12"/>
        <end position="29"/>
    </location>
</feature>
<dbReference type="RefSeq" id="WP_187794490.1">
    <property type="nucleotide sequence ID" value="NZ_JACOQL010000004.1"/>
</dbReference>
<evidence type="ECO:0000256" key="6">
    <source>
        <dbReference type="ARBA" id="ARBA00023136"/>
    </source>
</evidence>
<dbReference type="InterPro" id="IPR002656">
    <property type="entry name" value="Acyl_transf_3_dom"/>
</dbReference>
<evidence type="ECO:0000256" key="5">
    <source>
        <dbReference type="ARBA" id="ARBA00022989"/>
    </source>
</evidence>
<feature type="transmembrane region" description="Helical" evidence="7">
    <location>
        <begin position="256"/>
        <end position="278"/>
    </location>
</feature>
<dbReference type="GO" id="GO:0005886">
    <property type="term" value="C:plasma membrane"/>
    <property type="evidence" value="ECO:0007669"/>
    <property type="project" value="UniProtKB-SubCell"/>
</dbReference>
<feature type="transmembrane region" description="Helical" evidence="7">
    <location>
        <begin position="200"/>
        <end position="219"/>
    </location>
</feature>
<dbReference type="Proteomes" id="UP000608594">
    <property type="component" value="Unassembled WGS sequence"/>
</dbReference>
<keyword evidence="6 7" id="KW-0472">Membrane</keyword>
<evidence type="ECO:0000259" key="8">
    <source>
        <dbReference type="Pfam" id="PF01757"/>
    </source>
</evidence>
<evidence type="ECO:0000256" key="1">
    <source>
        <dbReference type="ARBA" id="ARBA00004651"/>
    </source>
</evidence>
<keyword evidence="9" id="KW-0012">Acyltransferase</keyword>
<proteinExistence type="inferred from homology"/>
<feature type="domain" description="Acyltransferase 3" evidence="8">
    <location>
        <begin position="9"/>
        <end position="298"/>
    </location>
</feature>
<feature type="transmembrane region" description="Helical" evidence="7">
    <location>
        <begin position="49"/>
        <end position="66"/>
    </location>
</feature>
<dbReference type="EMBL" id="JACOQL010000004">
    <property type="protein sequence ID" value="MBC9248016.1"/>
    <property type="molecule type" value="Genomic_DNA"/>
</dbReference>
<evidence type="ECO:0000256" key="4">
    <source>
        <dbReference type="ARBA" id="ARBA00022692"/>
    </source>
</evidence>
<comment type="caution">
    <text evidence="9">The sequence shown here is derived from an EMBL/GenBank/DDBJ whole genome shotgun (WGS) entry which is preliminary data.</text>
</comment>
<reference evidence="9" key="1">
    <citation type="submission" date="2020-08" db="EMBL/GenBank/DDBJ databases">
        <title>Paracoccus amoyensis sp. nov., isolated from the surface seawater at coast of Xiamen, Fujian.</title>
        <authorList>
            <person name="Lyu L."/>
        </authorList>
    </citation>
    <scope>NUCLEOTIDE SEQUENCE</scope>
    <source>
        <strain evidence="9">11-3</strain>
    </source>
</reference>
<feature type="transmembrane region" description="Helical" evidence="7">
    <location>
        <begin position="73"/>
        <end position="91"/>
    </location>
</feature>
<evidence type="ECO:0000313" key="9">
    <source>
        <dbReference type="EMBL" id="MBC9248016.1"/>
    </source>
</evidence>
<keyword evidence="5 7" id="KW-1133">Transmembrane helix</keyword>
<organism evidence="9 10">
    <name type="scientific">Paracoccus amoyensis</name>
    <dbReference type="NCBI Taxonomy" id="2760093"/>
    <lineage>
        <taxon>Bacteria</taxon>
        <taxon>Pseudomonadati</taxon>
        <taxon>Pseudomonadota</taxon>
        <taxon>Alphaproteobacteria</taxon>
        <taxon>Rhodobacterales</taxon>
        <taxon>Paracoccaceae</taxon>
        <taxon>Paracoccus</taxon>
    </lineage>
</organism>
<feature type="transmembrane region" description="Helical" evidence="7">
    <location>
        <begin position="169"/>
        <end position="188"/>
    </location>
</feature>
<dbReference type="GO" id="GO:0016413">
    <property type="term" value="F:O-acetyltransferase activity"/>
    <property type="evidence" value="ECO:0007669"/>
    <property type="project" value="TreeGrafter"/>
</dbReference>
<sequence>MNAAVQRNSAVDPLRVLLAIFVIGIHTGFPDALQGEVKQALVNGLYRTAVPIFSLISGFFFASAAHSGRGAGYLKRILILYAIWMVIYAPVYGPEITSLPHLLQLWFFGYFHLWFLAGMIAAGALLLALIHWKLPIRGIVLIALLLAAVGILLQYLVLSERLSLQLDLYRNGLFVIFPFFAVGYALAATGTRKTGTGGKWLAVLSVIAVMAESVVWYRIAGGTYGVDSMVTLLACAPLVFLAALSSKGFSQGKQLATLAAFIYFSHVLAMITATQLGISGDLKFVFVVVLCLLVWWSLGRFSFGQRILASIT</sequence>
<dbReference type="GO" id="GO:0009246">
    <property type="term" value="P:enterobacterial common antigen biosynthetic process"/>
    <property type="evidence" value="ECO:0007669"/>
    <property type="project" value="TreeGrafter"/>
</dbReference>
<name>A0A926GDG9_9RHOB</name>
<comment type="similarity">
    <text evidence="2">Belongs to the acyltransferase 3 family.</text>
</comment>
<evidence type="ECO:0000256" key="2">
    <source>
        <dbReference type="ARBA" id="ARBA00007400"/>
    </source>
</evidence>
<keyword evidence="9" id="KW-0808">Transferase</keyword>
<dbReference type="PANTHER" id="PTHR40074">
    <property type="entry name" value="O-ACETYLTRANSFERASE WECH"/>
    <property type="match status" value="1"/>
</dbReference>
<comment type="subcellular location">
    <subcellularLocation>
        <location evidence="1">Cell membrane</location>
        <topology evidence="1">Multi-pass membrane protein</topology>
    </subcellularLocation>
</comment>
<gene>
    <name evidence="9" type="ORF">H4P12_15160</name>
</gene>